<dbReference type="Proteomes" id="UP000054359">
    <property type="component" value="Unassembled WGS sequence"/>
</dbReference>
<gene>
    <name evidence="1" type="ORF">X975_22697</name>
</gene>
<reference evidence="1 2" key="1">
    <citation type="submission" date="2013-11" db="EMBL/GenBank/DDBJ databases">
        <title>Genome sequencing of Stegodyphus mimosarum.</title>
        <authorList>
            <person name="Bechsgaard J."/>
        </authorList>
    </citation>
    <scope>NUCLEOTIDE SEQUENCE [LARGE SCALE GENOMIC DNA]</scope>
</reference>
<evidence type="ECO:0000313" key="1">
    <source>
        <dbReference type="EMBL" id="KFM59841.1"/>
    </source>
</evidence>
<protein>
    <submittedName>
        <fullName evidence="1">Uncharacterized protein</fullName>
    </submittedName>
</protein>
<name>A0A087T402_STEMI</name>
<dbReference type="AlphaFoldDB" id="A0A087T402"/>
<feature type="non-terminal residue" evidence="1">
    <location>
        <position position="70"/>
    </location>
</feature>
<accession>A0A087T402</accession>
<organism evidence="1 2">
    <name type="scientific">Stegodyphus mimosarum</name>
    <name type="common">African social velvet spider</name>
    <dbReference type="NCBI Taxonomy" id="407821"/>
    <lineage>
        <taxon>Eukaryota</taxon>
        <taxon>Metazoa</taxon>
        <taxon>Ecdysozoa</taxon>
        <taxon>Arthropoda</taxon>
        <taxon>Chelicerata</taxon>
        <taxon>Arachnida</taxon>
        <taxon>Araneae</taxon>
        <taxon>Araneomorphae</taxon>
        <taxon>Entelegynae</taxon>
        <taxon>Eresoidea</taxon>
        <taxon>Eresidae</taxon>
        <taxon>Stegodyphus</taxon>
    </lineage>
</organism>
<sequence>MPCYSRRKTMTNTLKQLVTQPSGYQVIKLKAASRESSKIQLPTRSIAVELISKLKTLLLNSTYYYYAYRQ</sequence>
<dbReference type="EMBL" id="KK113296">
    <property type="protein sequence ID" value="KFM59841.1"/>
    <property type="molecule type" value="Genomic_DNA"/>
</dbReference>
<proteinExistence type="predicted"/>
<keyword evidence="2" id="KW-1185">Reference proteome</keyword>
<evidence type="ECO:0000313" key="2">
    <source>
        <dbReference type="Proteomes" id="UP000054359"/>
    </source>
</evidence>